<dbReference type="InterPro" id="IPR044609">
    <property type="entry name" value="FKBP2/11"/>
</dbReference>
<feature type="domain" description="PPIase FKBP-type" evidence="6">
    <location>
        <begin position="163"/>
        <end position="249"/>
    </location>
</feature>
<dbReference type="Pfam" id="PF00254">
    <property type="entry name" value="FKBP_C"/>
    <property type="match status" value="1"/>
</dbReference>
<dbReference type="GO" id="GO:0006457">
    <property type="term" value="P:protein folding"/>
    <property type="evidence" value="ECO:0007669"/>
    <property type="project" value="InterPro"/>
</dbReference>
<dbReference type="Pfam" id="PF01346">
    <property type="entry name" value="FKBP_N"/>
    <property type="match status" value="1"/>
</dbReference>
<dbReference type="FunFam" id="3.10.50.40:FF:000006">
    <property type="entry name" value="Peptidyl-prolyl cis-trans isomerase"/>
    <property type="match status" value="1"/>
</dbReference>
<dbReference type="GO" id="GO:0003755">
    <property type="term" value="F:peptidyl-prolyl cis-trans isomerase activity"/>
    <property type="evidence" value="ECO:0007669"/>
    <property type="project" value="UniProtKB-KW"/>
</dbReference>
<dbReference type="SUPFAM" id="SSF54534">
    <property type="entry name" value="FKBP-like"/>
    <property type="match status" value="1"/>
</dbReference>
<organism evidence="7">
    <name type="scientific">Leptocylindrus aporus</name>
    <dbReference type="NCBI Taxonomy" id="1398097"/>
    <lineage>
        <taxon>Eukaryota</taxon>
        <taxon>Sar</taxon>
        <taxon>Stramenopiles</taxon>
        <taxon>Ochrophyta</taxon>
        <taxon>Bacillariophyta</taxon>
        <taxon>Coscinodiscophyceae</taxon>
        <taxon>Chaetocerotophycidae</taxon>
        <taxon>Leptocylindrales</taxon>
        <taxon>Leptocylindraceae</taxon>
        <taxon>Leptocylindrus</taxon>
    </lineage>
</organism>
<dbReference type="InterPro" id="IPR001179">
    <property type="entry name" value="PPIase_FKBP_dom"/>
</dbReference>
<dbReference type="EC" id="5.2.1.8" evidence="2 5"/>
<evidence type="ECO:0000313" key="7">
    <source>
        <dbReference type="EMBL" id="CAD8574777.1"/>
    </source>
</evidence>
<accession>A0A7S0K9V3</accession>
<evidence type="ECO:0000256" key="2">
    <source>
        <dbReference type="ARBA" id="ARBA00013194"/>
    </source>
</evidence>
<comment type="catalytic activity">
    <reaction evidence="1 5">
        <text>[protein]-peptidylproline (omega=180) = [protein]-peptidylproline (omega=0)</text>
        <dbReference type="Rhea" id="RHEA:16237"/>
        <dbReference type="Rhea" id="RHEA-COMP:10747"/>
        <dbReference type="Rhea" id="RHEA-COMP:10748"/>
        <dbReference type="ChEBI" id="CHEBI:83833"/>
        <dbReference type="ChEBI" id="CHEBI:83834"/>
        <dbReference type="EC" id="5.2.1.8"/>
    </reaction>
</comment>
<dbReference type="InterPro" id="IPR036944">
    <property type="entry name" value="PPIase_FKBP_N_sf"/>
</dbReference>
<dbReference type="Gene3D" id="3.10.50.40">
    <property type="match status" value="1"/>
</dbReference>
<protein>
    <recommendedName>
        <fullName evidence="2 5">peptidylprolyl isomerase</fullName>
        <ecNumber evidence="2 5">5.2.1.8</ecNumber>
    </recommendedName>
</protein>
<dbReference type="Gene3D" id="1.10.287.460">
    <property type="entry name" value="Peptidyl-prolyl cis-trans isomerase, FKBP-type, N-terminal domain"/>
    <property type="match status" value="1"/>
</dbReference>
<dbReference type="AlphaFoldDB" id="A0A7S0K9V3"/>
<dbReference type="PANTHER" id="PTHR45779">
    <property type="entry name" value="PEPTIDYLPROLYL ISOMERASE"/>
    <property type="match status" value="1"/>
</dbReference>
<keyword evidence="3 5" id="KW-0697">Rotamase</keyword>
<dbReference type="EMBL" id="HBEU01001369">
    <property type="protein sequence ID" value="CAD8574777.1"/>
    <property type="molecule type" value="Transcribed_RNA"/>
</dbReference>
<name>A0A7S0K9V3_9STRA</name>
<dbReference type="PANTHER" id="PTHR45779:SF7">
    <property type="entry name" value="PEPTIDYLPROLYL ISOMERASE"/>
    <property type="match status" value="1"/>
</dbReference>
<dbReference type="InterPro" id="IPR046357">
    <property type="entry name" value="PPIase_dom_sf"/>
</dbReference>
<evidence type="ECO:0000256" key="5">
    <source>
        <dbReference type="PROSITE-ProRule" id="PRU00277"/>
    </source>
</evidence>
<evidence type="ECO:0000259" key="6">
    <source>
        <dbReference type="PROSITE" id="PS50059"/>
    </source>
</evidence>
<dbReference type="GO" id="GO:0005783">
    <property type="term" value="C:endoplasmic reticulum"/>
    <property type="evidence" value="ECO:0007669"/>
    <property type="project" value="TreeGrafter"/>
</dbReference>
<keyword evidence="4 5" id="KW-0413">Isomerase</keyword>
<dbReference type="PROSITE" id="PS50059">
    <property type="entry name" value="FKBP_PPIASE"/>
    <property type="match status" value="1"/>
</dbReference>
<gene>
    <name evidence="7" type="ORF">LDAN0322_LOCUS922</name>
</gene>
<evidence type="ECO:0000256" key="3">
    <source>
        <dbReference type="ARBA" id="ARBA00023110"/>
    </source>
</evidence>
<reference evidence="7" key="1">
    <citation type="submission" date="2021-01" db="EMBL/GenBank/DDBJ databases">
        <authorList>
            <person name="Corre E."/>
            <person name="Pelletier E."/>
            <person name="Niang G."/>
            <person name="Scheremetjew M."/>
            <person name="Finn R."/>
            <person name="Kale V."/>
            <person name="Holt S."/>
            <person name="Cochrane G."/>
            <person name="Meng A."/>
            <person name="Brown T."/>
            <person name="Cohen L."/>
        </authorList>
    </citation>
    <scope>NUCLEOTIDE SEQUENCE</scope>
    <source>
        <strain evidence="7">B651</strain>
    </source>
</reference>
<sequence>MKLSTSMITATMLSSTAAFSFSRNGAKFGARALTARHMSSDAMPHSDEKMPFYALGVNLANQIGKGQLDNLLSEDEMDLVIDGFSSIMKGTNLVDGQAVLMKYGMELNQILTSRTASVSEKIKADGEDFIANFLDCNDEAVKTDSGLVYYSMVEGTGAQPTTADSVEVHYHGTLTDGTVFDSSVDRGQTITFPLGNVIKGWQEGLAMMKEGGKATLVIPSDLAYGDAGTGDSIPGGATLKFEVELFKVNP</sequence>
<dbReference type="InterPro" id="IPR000774">
    <property type="entry name" value="PPIase_FKBP_N"/>
</dbReference>
<evidence type="ECO:0000256" key="4">
    <source>
        <dbReference type="ARBA" id="ARBA00023235"/>
    </source>
</evidence>
<proteinExistence type="predicted"/>
<evidence type="ECO:0000256" key="1">
    <source>
        <dbReference type="ARBA" id="ARBA00000971"/>
    </source>
</evidence>